<keyword evidence="2" id="KW-1185">Reference proteome</keyword>
<dbReference type="Proteomes" id="UP000811609">
    <property type="component" value="Chromosome 9"/>
</dbReference>
<proteinExistence type="predicted"/>
<dbReference type="PANTHER" id="PTHR45786:SF78">
    <property type="entry name" value="ATP-DEPENDENT DNA HELICASE"/>
    <property type="match status" value="1"/>
</dbReference>
<comment type="caution">
    <text evidence="1">The sequence shown here is derived from an EMBL/GenBank/DDBJ whole genome shotgun (WGS) entry which is preliminary data.</text>
</comment>
<organism evidence="1 2">
    <name type="scientific">Carya illinoinensis</name>
    <name type="common">Pecan</name>
    <dbReference type="NCBI Taxonomy" id="32201"/>
    <lineage>
        <taxon>Eukaryota</taxon>
        <taxon>Viridiplantae</taxon>
        <taxon>Streptophyta</taxon>
        <taxon>Embryophyta</taxon>
        <taxon>Tracheophyta</taxon>
        <taxon>Spermatophyta</taxon>
        <taxon>Magnoliopsida</taxon>
        <taxon>eudicotyledons</taxon>
        <taxon>Gunneridae</taxon>
        <taxon>Pentapetalae</taxon>
        <taxon>rosids</taxon>
        <taxon>fabids</taxon>
        <taxon>Fagales</taxon>
        <taxon>Juglandaceae</taxon>
        <taxon>Carya</taxon>
    </lineage>
</organism>
<sequence length="246" mass="28932">MSSCRHCKAKKFFHETNNFCCADGSISLATNAVPEQLYRLFVSNDPKSIQFRTYVRTYNNKFAFKSFGVKFDRNLSQRNRGIYTFRVQGQIYHYLSDLIPSNGRPSNLQLYFYDIEHEFKNLYNALTSSEVAAIWVEDDTLEQVTPRDIFVYKHVGESHIVQYYFGCYDPLQYPLLFPFGDIGWHQGIQRINRRGASISNHTHAAQSIDPHQSISAEELLKREEQVLRRNRKDPFVSCREYYCYKL</sequence>
<dbReference type="PANTHER" id="PTHR45786">
    <property type="entry name" value="DNA BINDING PROTEIN-LIKE"/>
    <property type="match status" value="1"/>
</dbReference>
<protein>
    <recommendedName>
        <fullName evidence="3">Helitron helicase-like domain-containing protein</fullName>
    </recommendedName>
</protein>
<accession>A0A8T1PBC9</accession>
<name>A0A8T1PBC9_CARIL</name>
<dbReference type="EMBL" id="CM031817">
    <property type="protein sequence ID" value="KAG6641956.1"/>
    <property type="molecule type" value="Genomic_DNA"/>
</dbReference>
<reference evidence="1" key="1">
    <citation type="submission" date="2020-12" db="EMBL/GenBank/DDBJ databases">
        <title>WGS assembly of Carya illinoinensis cv. Pawnee.</title>
        <authorList>
            <person name="Platts A."/>
            <person name="Shu S."/>
            <person name="Wright S."/>
            <person name="Barry K."/>
            <person name="Edger P."/>
            <person name="Pires J.C."/>
            <person name="Schmutz J."/>
        </authorList>
    </citation>
    <scope>NUCLEOTIDE SEQUENCE</scope>
    <source>
        <tissue evidence="1">Leaf</tissue>
    </source>
</reference>
<dbReference type="AlphaFoldDB" id="A0A8T1PBC9"/>
<gene>
    <name evidence="1" type="ORF">CIPAW_09G109800</name>
</gene>
<evidence type="ECO:0000313" key="2">
    <source>
        <dbReference type="Proteomes" id="UP000811609"/>
    </source>
</evidence>
<evidence type="ECO:0008006" key="3">
    <source>
        <dbReference type="Google" id="ProtNLM"/>
    </source>
</evidence>
<evidence type="ECO:0000313" key="1">
    <source>
        <dbReference type="EMBL" id="KAG6641956.1"/>
    </source>
</evidence>